<evidence type="ECO:0000313" key="2">
    <source>
        <dbReference type="EMBL" id="KAI5383973.1"/>
    </source>
</evidence>
<dbReference type="Gramene" id="Psat07G0109400-T1">
    <property type="protein sequence ID" value="KAI5383973.1"/>
    <property type="gene ID" value="KIW84_071094"/>
</dbReference>
<feature type="region of interest" description="Disordered" evidence="1">
    <location>
        <begin position="87"/>
        <end position="111"/>
    </location>
</feature>
<protein>
    <recommendedName>
        <fullName evidence="4">Reverse transcriptase zinc-binding domain-containing protein</fullName>
    </recommendedName>
</protein>
<organism evidence="2 3">
    <name type="scientific">Pisum sativum</name>
    <name type="common">Garden pea</name>
    <name type="synonym">Lathyrus oleraceus</name>
    <dbReference type="NCBI Taxonomy" id="3888"/>
    <lineage>
        <taxon>Eukaryota</taxon>
        <taxon>Viridiplantae</taxon>
        <taxon>Streptophyta</taxon>
        <taxon>Embryophyta</taxon>
        <taxon>Tracheophyta</taxon>
        <taxon>Spermatophyta</taxon>
        <taxon>Magnoliopsida</taxon>
        <taxon>eudicotyledons</taxon>
        <taxon>Gunneridae</taxon>
        <taxon>Pentapetalae</taxon>
        <taxon>rosids</taxon>
        <taxon>fabids</taxon>
        <taxon>Fabales</taxon>
        <taxon>Fabaceae</taxon>
        <taxon>Papilionoideae</taxon>
        <taxon>50 kb inversion clade</taxon>
        <taxon>NPAAA clade</taxon>
        <taxon>Hologalegina</taxon>
        <taxon>IRL clade</taxon>
        <taxon>Fabeae</taxon>
        <taxon>Lathyrus</taxon>
    </lineage>
</organism>
<keyword evidence="3" id="KW-1185">Reference proteome</keyword>
<dbReference type="CDD" id="cd22249">
    <property type="entry name" value="UDM1_RNF168_RNF169-like"/>
    <property type="match status" value="1"/>
</dbReference>
<proteinExistence type="predicted"/>
<accession>A0A9D4VIL0</accession>
<evidence type="ECO:0000313" key="3">
    <source>
        <dbReference type="Proteomes" id="UP001058974"/>
    </source>
</evidence>
<dbReference type="EMBL" id="JAMSHJ010000007">
    <property type="protein sequence ID" value="KAI5383973.1"/>
    <property type="molecule type" value="Genomic_DNA"/>
</dbReference>
<feature type="compositionally biased region" description="Basic and acidic residues" evidence="1">
    <location>
        <begin position="87"/>
        <end position="102"/>
    </location>
</feature>
<dbReference type="AlphaFoldDB" id="A0A9D4VIL0"/>
<sequence length="433" mass="49601">MTSEAFKLKSLSEQVKDDFIRDAEVRLQKRLAREAEEQARKEAEEKARQEEIQRLKEAEAKALVDAAAAVEAEAKAAAEAEAKAAAEANARRAEESASRVEPDALTQGESSTFVPLTKPHTLIARIFKVRYYPRLSYFDVNLGFNPSFVWRSIWNAKEVLSLGCRWSIGDGSHIMVMNEPWIQGKREGCLSGPHKQGAYDIKVKDLMLPNVKQWDMRVIRQLFNFADAKEILQMTLLEDGKEDKMIWKEEQNGSYSVRSGYRLWRSSRMSSENGFRQHYVSCPSIYQLCENNLEDDWHLFFGCTEINQCWRAVSLSFLIDIRLHSFHDVKSLIFDICSKEDMRDAGRFAVQDTENAQHYPMIWNPPMDEGLKCSVDATFNYHSGTTNRGWRVRDNLRNFIIAGVAWDIGSLSVIEAEAMPFKEAILEAVELHL</sequence>
<evidence type="ECO:0008006" key="4">
    <source>
        <dbReference type="Google" id="ProtNLM"/>
    </source>
</evidence>
<dbReference type="Proteomes" id="UP001058974">
    <property type="component" value="Chromosome 7"/>
</dbReference>
<gene>
    <name evidence="2" type="ORF">KIW84_071094</name>
</gene>
<reference evidence="2 3" key="1">
    <citation type="journal article" date="2022" name="Nat. Genet.">
        <title>Improved pea reference genome and pan-genome highlight genomic features and evolutionary characteristics.</title>
        <authorList>
            <person name="Yang T."/>
            <person name="Liu R."/>
            <person name="Luo Y."/>
            <person name="Hu S."/>
            <person name="Wang D."/>
            <person name="Wang C."/>
            <person name="Pandey M.K."/>
            <person name="Ge S."/>
            <person name="Xu Q."/>
            <person name="Li N."/>
            <person name="Li G."/>
            <person name="Huang Y."/>
            <person name="Saxena R.K."/>
            <person name="Ji Y."/>
            <person name="Li M."/>
            <person name="Yan X."/>
            <person name="He Y."/>
            <person name="Liu Y."/>
            <person name="Wang X."/>
            <person name="Xiang C."/>
            <person name="Varshney R.K."/>
            <person name="Ding H."/>
            <person name="Gao S."/>
            <person name="Zong X."/>
        </authorList>
    </citation>
    <scope>NUCLEOTIDE SEQUENCE [LARGE SCALE GENOMIC DNA]</scope>
    <source>
        <strain evidence="2 3">cv. Zhongwan 6</strain>
    </source>
</reference>
<evidence type="ECO:0000256" key="1">
    <source>
        <dbReference type="SAM" id="MobiDB-lite"/>
    </source>
</evidence>
<name>A0A9D4VIL0_PEA</name>
<comment type="caution">
    <text evidence="2">The sequence shown here is derived from an EMBL/GenBank/DDBJ whole genome shotgun (WGS) entry which is preliminary data.</text>
</comment>